<dbReference type="Gene3D" id="3.20.20.70">
    <property type="entry name" value="Aldolase class I"/>
    <property type="match status" value="1"/>
</dbReference>
<keyword evidence="19" id="KW-1185">Reference proteome</keyword>
<dbReference type="PANTHER" id="PTHR47707">
    <property type="entry name" value="8-OXO-DGTP DIPHOSPHATASE"/>
    <property type="match status" value="1"/>
</dbReference>
<comment type="catalytic activity">
    <reaction evidence="11">
        <text>8-oxo-GTP + H2O = 8-oxo-GMP + diphosphate + H(+)</text>
        <dbReference type="Rhea" id="RHEA:67616"/>
        <dbReference type="ChEBI" id="CHEBI:15377"/>
        <dbReference type="ChEBI" id="CHEBI:15378"/>
        <dbReference type="ChEBI" id="CHEBI:33019"/>
        <dbReference type="ChEBI" id="CHEBI:143553"/>
        <dbReference type="ChEBI" id="CHEBI:145694"/>
    </reaction>
</comment>
<dbReference type="PANTHER" id="PTHR47707:SF1">
    <property type="entry name" value="NUDIX HYDROLASE FAMILY PROTEIN"/>
    <property type="match status" value="1"/>
</dbReference>
<proteinExistence type="inferred from homology"/>
<evidence type="ECO:0000256" key="14">
    <source>
        <dbReference type="ARBA" id="ARBA00041592"/>
    </source>
</evidence>
<evidence type="ECO:0000313" key="19">
    <source>
        <dbReference type="Proteomes" id="UP001501323"/>
    </source>
</evidence>
<dbReference type="Gene3D" id="3.90.79.10">
    <property type="entry name" value="Nucleoside Triphosphate Pyrophosphohydrolase"/>
    <property type="match status" value="1"/>
</dbReference>
<comment type="catalytic activity">
    <reaction evidence="10">
        <text>8-oxo-dGTP + H2O = 8-oxo-dGMP + diphosphate + H(+)</text>
        <dbReference type="Rhea" id="RHEA:31575"/>
        <dbReference type="ChEBI" id="CHEBI:15377"/>
        <dbReference type="ChEBI" id="CHEBI:15378"/>
        <dbReference type="ChEBI" id="CHEBI:33019"/>
        <dbReference type="ChEBI" id="CHEBI:63224"/>
        <dbReference type="ChEBI" id="CHEBI:77896"/>
        <dbReference type="EC" id="3.6.1.55"/>
    </reaction>
</comment>
<dbReference type="SUPFAM" id="SSF51391">
    <property type="entry name" value="Thiamin phosphate synthase"/>
    <property type="match status" value="1"/>
</dbReference>
<feature type="domain" description="Nudix hydrolase" evidence="17">
    <location>
        <begin position="4"/>
        <end position="131"/>
    </location>
</feature>
<name>A0ABP9DRJ6_9GAMM</name>
<dbReference type="EC" id="3.6.1.55" evidence="12"/>
<dbReference type="InterPro" id="IPR020084">
    <property type="entry name" value="NUDIX_hydrolase_CS"/>
</dbReference>
<keyword evidence="5" id="KW-0479">Metal-binding</keyword>
<dbReference type="InterPro" id="IPR000086">
    <property type="entry name" value="NUDIX_hydrolase_dom"/>
</dbReference>
<dbReference type="Pfam" id="PF02581">
    <property type="entry name" value="TMP-TENI"/>
    <property type="match status" value="1"/>
</dbReference>
<comment type="cofactor">
    <cofactor evidence="1">
        <name>Mg(2+)</name>
        <dbReference type="ChEBI" id="CHEBI:18420"/>
    </cofactor>
</comment>
<dbReference type="PROSITE" id="PS00893">
    <property type="entry name" value="NUDIX_BOX"/>
    <property type="match status" value="1"/>
</dbReference>
<evidence type="ECO:0000256" key="9">
    <source>
        <dbReference type="ARBA" id="ARBA00023204"/>
    </source>
</evidence>
<keyword evidence="9" id="KW-0234">DNA repair</keyword>
<sequence>MTPAPTLHVAAAVITDARGRILLARRTAGRDLAGLWEFPGGKREAGESTEAALARELEEELGIHVEVGPPLACVPFACPDKRLRLDVRRVDAWQGIPKGREGQALAWVPRDKLHTYAMPPADRPVVAILQQPDRYLVTPLPGPGPARAADHAWSEGLQAALDAGIRRVLLRLPGLEASRRHGLASRAVGQCRDAGAQVLVGGDADLARALGVGLHLRAAQLMACAERPLPAESPLAASCHDASELQHAERIGCDFAVLGPLRATPTHPEARGIGWAAFARMRERVSLPIYAIGGMTAADITDGRQHGAQGIAAIRGLWPIASGTGTPSPRPSPRTR</sequence>
<dbReference type="Pfam" id="PF14815">
    <property type="entry name" value="NUDIX_4"/>
    <property type="match status" value="1"/>
</dbReference>
<gene>
    <name evidence="18" type="ORF">GCM10023332_00630</name>
</gene>
<evidence type="ECO:0000256" key="7">
    <source>
        <dbReference type="ARBA" id="ARBA00022801"/>
    </source>
</evidence>
<keyword evidence="7 18" id="KW-0378">Hydrolase</keyword>
<evidence type="ECO:0000256" key="16">
    <source>
        <dbReference type="ARBA" id="ARBA00042798"/>
    </source>
</evidence>
<dbReference type="RefSeq" id="WP_345293514.1">
    <property type="nucleotide sequence ID" value="NZ_BAABJY010000001.1"/>
</dbReference>
<dbReference type="CDD" id="cd03425">
    <property type="entry name" value="NUDIX_MutT_NudA_like"/>
    <property type="match status" value="1"/>
</dbReference>
<evidence type="ECO:0000256" key="8">
    <source>
        <dbReference type="ARBA" id="ARBA00022842"/>
    </source>
</evidence>
<evidence type="ECO:0000256" key="11">
    <source>
        <dbReference type="ARBA" id="ARBA00036904"/>
    </source>
</evidence>
<keyword evidence="4" id="KW-0235">DNA replication</keyword>
<evidence type="ECO:0000256" key="13">
    <source>
        <dbReference type="ARBA" id="ARBA00040794"/>
    </source>
</evidence>
<dbReference type="EMBL" id="BAABJY010000001">
    <property type="protein sequence ID" value="GAA4853467.1"/>
    <property type="molecule type" value="Genomic_DNA"/>
</dbReference>
<organism evidence="18 19">
    <name type="scientific">Luteimonas vadosa</name>
    <dbReference type="NCBI Taxonomy" id="1165507"/>
    <lineage>
        <taxon>Bacteria</taxon>
        <taxon>Pseudomonadati</taxon>
        <taxon>Pseudomonadota</taxon>
        <taxon>Gammaproteobacteria</taxon>
        <taxon>Lysobacterales</taxon>
        <taxon>Lysobacteraceae</taxon>
        <taxon>Luteimonas</taxon>
    </lineage>
</organism>
<evidence type="ECO:0000256" key="1">
    <source>
        <dbReference type="ARBA" id="ARBA00001946"/>
    </source>
</evidence>
<evidence type="ECO:0000256" key="6">
    <source>
        <dbReference type="ARBA" id="ARBA00022763"/>
    </source>
</evidence>
<evidence type="ECO:0000256" key="10">
    <source>
        <dbReference type="ARBA" id="ARBA00035861"/>
    </source>
</evidence>
<protein>
    <recommendedName>
        <fullName evidence="13">8-oxo-dGTP diphosphatase</fullName>
        <ecNumber evidence="12">3.6.1.55</ecNumber>
    </recommendedName>
    <alternativeName>
        <fullName evidence="16">7,8-dihydro-8-oxoguanine-triphosphatase</fullName>
    </alternativeName>
    <alternativeName>
        <fullName evidence="15">Mutator protein MutT</fullName>
    </alternativeName>
    <alternativeName>
        <fullName evidence="14">dGTP pyrophosphohydrolase</fullName>
    </alternativeName>
</protein>
<keyword evidence="6" id="KW-0227">DNA damage</keyword>
<dbReference type="InterPro" id="IPR015797">
    <property type="entry name" value="NUDIX_hydrolase-like_dom_sf"/>
</dbReference>
<dbReference type="CDD" id="cd00564">
    <property type="entry name" value="TMP_TenI"/>
    <property type="match status" value="1"/>
</dbReference>
<dbReference type="InterPro" id="IPR020476">
    <property type="entry name" value="Nudix_hydrolase"/>
</dbReference>
<dbReference type="InterPro" id="IPR047127">
    <property type="entry name" value="MutT-like"/>
</dbReference>
<evidence type="ECO:0000256" key="4">
    <source>
        <dbReference type="ARBA" id="ARBA00022705"/>
    </source>
</evidence>
<dbReference type="NCBIfam" id="NF006530">
    <property type="entry name" value="PRK08999.1"/>
    <property type="match status" value="1"/>
</dbReference>
<evidence type="ECO:0000256" key="3">
    <source>
        <dbReference type="ARBA" id="ARBA00022457"/>
    </source>
</evidence>
<evidence type="ECO:0000256" key="5">
    <source>
        <dbReference type="ARBA" id="ARBA00022723"/>
    </source>
</evidence>
<dbReference type="SUPFAM" id="SSF55811">
    <property type="entry name" value="Nudix"/>
    <property type="match status" value="1"/>
</dbReference>
<accession>A0ABP9DRJ6</accession>
<keyword evidence="3" id="KW-0515">Mutator protein</keyword>
<evidence type="ECO:0000256" key="12">
    <source>
        <dbReference type="ARBA" id="ARBA00038905"/>
    </source>
</evidence>
<dbReference type="InterPro" id="IPR036206">
    <property type="entry name" value="ThiamineP_synth_sf"/>
</dbReference>
<dbReference type="InterPro" id="IPR022998">
    <property type="entry name" value="ThiamineP_synth_TenI"/>
</dbReference>
<evidence type="ECO:0000259" key="17">
    <source>
        <dbReference type="PROSITE" id="PS51462"/>
    </source>
</evidence>
<dbReference type="InterPro" id="IPR029119">
    <property type="entry name" value="MutY_C"/>
</dbReference>
<reference evidence="19" key="1">
    <citation type="journal article" date="2019" name="Int. J. Syst. Evol. Microbiol.">
        <title>The Global Catalogue of Microorganisms (GCM) 10K type strain sequencing project: providing services to taxonomists for standard genome sequencing and annotation.</title>
        <authorList>
            <consortium name="The Broad Institute Genomics Platform"/>
            <consortium name="The Broad Institute Genome Sequencing Center for Infectious Disease"/>
            <person name="Wu L."/>
            <person name="Ma J."/>
        </authorList>
    </citation>
    <scope>NUCLEOTIDE SEQUENCE [LARGE SCALE GENOMIC DNA]</scope>
    <source>
        <strain evidence="19">JCM 18392</strain>
    </source>
</reference>
<dbReference type="Proteomes" id="UP001501323">
    <property type="component" value="Unassembled WGS sequence"/>
</dbReference>
<evidence type="ECO:0000313" key="18">
    <source>
        <dbReference type="EMBL" id="GAA4853467.1"/>
    </source>
</evidence>
<dbReference type="InterPro" id="IPR013785">
    <property type="entry name" value="Aldolase_TIM"/>
</dbReference>
<comment type="caution">
    <text evidence="18">The sequence shown here is derived from an EMBL/GenBank/DDBJ whole genome shotgun (WGS) entry which is preliminary data.</text>
</comment>
<keyword evidence="8" id="KW-0460">Magnesium</keyword>
<dbReference type="GO" id="GO:0016787">
    <property type="term" value="F:hydrolase activity"/>
    <property type="evidence" value="ECO:0007669"/>
    <property type="project" value="UniProtKB-KW"/>
</dbReference>
<comment type="similarity">
    <text evidence="2">Belongs to the Nudix hydrolase family.</text>
</comment>
<evidence type="ECO:0000256" key="2">
    <source>
        <dbReference type="ARBA" id="ARBA00005582"/>
    </source>
</evidence>
<evidence type="ECO:0000256" key="15">
    <source>
        <dbReference type="ARBA" id="ARBA00041979"/>
    </source>
</evidence>
<dbReference type="PRINTS" id="PR00502">
    <property type="entry name" value="NUDIXFAMILY"/>
</dbReference>
<dbReference type="PROSITE" id="PS51462">
    <property type="entry name" value="NUDIX"/>
    <property type="match status" value="1"/>
</dbReference>